<proteinExistence type="predicted"/>
<feature type="domain" description="SWIM-type" evidence="2">
    <location>
        <begin position="119"/>
        <end position="155"/>
    </location>
</feature>
<dbReference type="InterPro" id="IPR007527">
    <property type="entry name" value="Znf_SWIM"/>
</dbReference>
<dbReference type="PROSITE" id="PS50966">
    <property type="entry name" value="ZF_SWIM"/>
    <property type="match status" value="1"/>
</dbReference>
<dbReference type="Proteomes" id="UP000005408">
    <property type="component" value="Unassembled WGS sequence"/>
</dbReference>
<keyword evidence="1" id="KW-0862">Zinc</keyword>
<dbReference type="EnsemblMetazoa" id="G18269.1">
    <property type="protein sequence ID" value="G18269.1:cds"/>
    <property type="gene ID" value="G18269"/>
</dbReference>
<dbReference type="PANTHER" id="PTHR47526">
    <property type="entry name" value="ATP-DEPENDENT DNA HELICASE"/>
    <property type="match status" value="1"/>
</dbReference>
<evidence type="ECO:0000313" key="3">
    <source>
        <dbReference type="EnsemblMetazoa" id="G18269.1:cds"/>
    </source>
</evidence>
<sequence length="184" mass="21005">MSLYYKSLLEAPQREYKEKLLRLGIKDLCFDPFIDCETWEDNVTKWPDVQFGEIYCYHVDTPGQFTRETSKAYRSLEAYNFFHSGWVQTVLSSTLGSDKCFLKAKVNRSQAPSEKPHEAWVCVDTDCTILNAHCTCMAGLGEVCSHVAAILFKIEASVRLGYNKVACTSMPCLWNQNFTKKVKS</sequence>
<dbReference type="OMA" id="YLVEREC"/>
<keyword evidence="1" id="KW-0863">Zinc-finger</keyword>
<dbReference type="OrthoDB" id="10005682at2759"/>
<accession>A0A8W8JFB1</accession>
<protein>
    <recommendedName>
        <fullName evidence="2">SWIM-type domain-containing protein</fullName>
    </recommendedName>
</protein>
<reference evidence="3" key="1">
    <citation type="submission" date="2022-08" db="UniProtKB">
        <authorList>
            <consortium name="EnsemblMetazoa"/>
        </authorList>
    </citation>
    <scope>IDENTIFICATION</scope>
    <source>
        <strain evidence="3">05x7-T-G4-1.051#20</strain>
    </source>
</reference>
<evidence type="ECO:0000256" key="1">
    <source>
        <dbReference type="PROSITE-ProRule" id="PRU00325"/>
    </source>
</evidence>
<evidence type="ECO:0000313" key="4">
    <source>
        <dbReference type="Proteomes" id="UP000005408"/>
    </source>
</evidence>
<dbReference type="GO" id="GO:0008270">
    <property type="term" value="F:zinc ion binding"/>
    <property type="evidence" value="ECO:0007669"/>
    <property type="project" value="UniProtKB-KW"/>
</dbReference>
<organism evidence="3 4">
    <name type="scientific">Magallana gigas</name>
    <name type="common">Pacific oyster</name>
    <name type="synonym">Crassostrea gigas</name>
    <dbReference type="NCBI Taxonomy" id="29159"/>
    <lineage>
        <taxon>Eukaryota</taxon>
        <taxon>Metazoa</taxon>
        <taxon>Spiralia</taxon>
        <taxon>Lophotrochozoa</taxon>
        <taxon>Mollusca</taxon>
        <taxon>Bivalvia</taxon>
        <taxon>Autobranchia</taxon>
        <taxon>Pteriomorphia</taxon>
        <taxon>Ostreida</taxon>
        <taxon>Ostreoidea</taxon>
        <taxon>Ostreidae</taxon>
        <taxon>Magallana</taxon>
    </lineage>
</organism>
<evidence type="ECO:0000259" key="2">
    <source>
        <dbReference type="PROSITE" id="PS50966"/>
    </source>
</evidence>
<dbReference type="PANTHER" id="PTHR47526:SF3">
    <property type="entry name" value="PHD-TYPE DOMAIN-CONTAINING PROTEIN"/>
    <property type="match status" value="1"/>
</dbReference>
<keyword evidence="4" id="KW-1185">Reference proteome</keyword>
<name>A0A8W8JFB1_MAGGI</name>
<keyword evidence="1" id="KW-0479">Metal-binding</keyword>
<dbReference type="AlphaFoldDB" id="A0A8W8JFB1"/>